<feature type="compositionally biased region" description="Basic and acidic residues" evidence="1">
    <location>
        <begin position="92"/>
        <end position="113"/>
    </location>
</feature>
<evidence type="ECO:0000313" key="2">
    <source>
        <dbReference type="EMBL" id="GBN24490.1"/>
    </source>
</evidence>
<feature type="region of interest" description="Disordered" evidence="1">
    <location>
        <begin position="62"/>
        <end position="113"/>
    </location>
</feature>
<proteinExistence type="predicted"/>
<name>A0A4Y2MDL5_ARAVE</name>
<keyword evidence="3" id="KW-1185">Reference proteome</keyword>
<dbReference type="AlphaFoldDB" id="A0A4Y2MDL5"/>
<sequence length="113" mass="12670">MENDDKEDDDDAVSSQSLLTSQEDLQSVQSLRAFFSRLSSTNDDHFRALDSTQTLLVCYSKTSDDENSDHLRSKTPIDENTAQFSAASHIESPIHNDRATSADPRKPNDFFSL</sequence>
<accession>A0A4Y2MDL5</accession>
<organism evidence="2 3">
    <name type="scientific">Araneus ventricosus</name>
    <name type="common">Orbweaver spider</name>
    <name type="synonym">Epeira ventricosa</name>
    <dbReference type="NCBI Taxonomy" id="182803"/>
    <lineage>
        <taxon>Eukaryota</taxon>
        <taxon>Metazoa</taxon>
        <taxon>Ecdysozoa</taxon>
        <taxon>Arthropoda</taxon>
        <taxon>Chelicerata</taxon>
        <taxon>Arachnida</taxon>
        <taxon>Araneae</taxon>
        <taxon>Araneomorphae</taxon>
        <taxon>Entelegynae</taxon>
        <taxon>Araneoidea</taxon>
        <taxon>Araneidae</taxon>
        <taxon>Araneus</taxon>
    </lineage>
</organism>
<reference evidence="2 3" key="1">
    <citation type="journal article" date="2019" name="Sci. Rep.">
        <title>Orb-weaving spider Araneus ventricosus genome elucidates the spidroin gene catalogue.</title>
        <authorList>
            <person name="Kono N."/>
            <person name="Nakamura H."/>
            <person name="Ohtoshi R."/>
            <person name="Moran D.A.P."/>
            <person name="Shinohara A."/>
            <person name="Yoshida Y."/>
            <person name="Fujiwara M."/>
            <person name="Mori M."/>
            <person name="Tomita M."/>
            <person name="Arakawa K."/>
        </authorList>
    </citation>
    <scope>NUCLEOTIDE SEQUENCE [LARGE SCALE GENOMIC DNA]</scope>
</reference>
<protein>
    <submittedName>
        <fullName evidence="2">Uncharacterized protein</fullName>
    </submittedName>
</protein>
<feature type="compositionally biased region" description="Basic and acidic residues" evidence="1">
    <location>
        <begin position="62"/>
        <end position="77"/>
    </location>
</feature>
<comment type="caution">
    <text evidence="2">The sequence shown here is derived from an EMBL/GenBank/DDBJ whole genome shotgun (WGS) entry which is preliminary data.</text>
</comment>
<evidence type="ECO:0000256" key="1">
    <source>
        <dbReference type="SAM" id="MobiDB-lite"/>
    </source>
</evidence>
<dbReference type="Proteomes" id="UP000499080">
    <property type="component" value="Unassembled WGS sequence"/>
</dbReference>
<evidence type="ECO:0000313" key="3">
    <source>
        <dbReference type="Proteomes" id="UP000499080"/>
    </source>
</evidence>
<feature type="compositionally biased region" description="Acidic residues" evidence="1">
    <location>
        <begin position="1"/>
        <end position="12"/>
    </location>
</feature>
<gene>
    <name evidence="2" type="ORF">AVEN_241312_1</name>
</gene>
<feature type="region of interest" description="Disordered" evidence="1">
    <location>
        <begin position="1"/>
        <end position="22"/>
    </location>
</feature>
<dbReference type="EMBL" id="BGPR01007128">
    <property type="protein sequence ID" value="GBN24490.1"/>
    <property type="molecule type" value="Genomic_DNA"/>
</dbReference>
<feature type="compositionally biased region" description="Polar residues" evidence="1">
    <location>
        <begin position="13"/>
        <end position="22"/>
    </location>
</feature>